<reference evidence="2 3" key="1">
    <citation type="submission" date="2016-07" db="EMBL/GenBank/DDBJ databases">
        <title>Complete genome sequence of the Lentzea guizhouensis DHS C013.</title>
        <authorList>
            <person name="Cao C."/>
        </authorList>
    </citation>
    <scope>NUCLEOTIDE SEQUENCE [LARGE SCALE GENOMIC DNA]</scope>
    <source>
        <strain evidence="2 3">DHS C013</strain>
    </source>
</reference>
<feature type="region of interest" description="Disordered" evidence="1">
    <location>
        <begin position="1"/>
        <end position="23"/>
    </location>
</feature>
<gene>
    <name evidence="2" type="ORF">BBK82_05130</name>
</gene>
<dbReference type="EMBL" id="CP016793">
    <property type="protein sequence ID" value="ANZ35556.1"/>
    <property type="molecule type" value="Genomic_DNA"/>
</dbReference>
<dbReference type="AlphaFoldDB" id="A0A1B2HD00"/>
<name>A0A1B2HD00_9PSEU</name>
<evidence type="ECO:0000313" key="3">
    <source>
        <dbReference type="Proteomes" id="UP000093053"/>
    </source>
</evidence>
<sequence length="83" mass="9335">MVTVANSTRPKRPASTHSCPGDCGQQVPRQHLACRSCWYLLPQELREELTRLYGRDRIAHLGAVGDCLIWFRENVKDGELVAG</sequence>
<evidence type="ECO:0000313" key="2">
    <source>
        <dbReference type="EMBL" id="ANZ35556.1"/>
    </source>
</evidence>
<keyword evidence="3" id="KW-1185">Reference proteome</keyword>
<organism evidence="2 3">
    <name type="scientific">Lentzea guizhouensis</name>
    <dbReference type="NCBI Taxonomy" id="1586287"/>
    <lineage>
        <taxon>Bacteria</taxon>
        <taxon>Bacillati</taxon>
        <taxon>Actinomycetota</taxon>
        <taxon>Actinomycetes</taxon>
        <taxon>Pseudonocardiales</taxon>
        <taxon>Pseudonocardiaceae</taxon>
        <taxon>Lentzea</taxon>
    </lineage>
</organism>
<dbReference type="STRING" id="1586287.BBK82_05130"/>
<evidence type="ECO:0000256" key="1">
    <source>
        <dbReference type="SAM" id="MobiDB-lite"/>
    </source>
</evidence>
<proteinExistence type="predicted"/>
<dbReference type="KEGG" id="led:BBK82_05130"/>
<dbReference type="Proteomes" id="UP000093053">
    <property type="component" value="Chromosome"/>
</dbReference>
<accession>A0A1B2HD00</accession>
<protein>
    <submittedName>
        <fullName evidence="2">Uncharacterized protein</fullName>
    </submittedName>
</protein>